<dbReference type="PATRIC" id="fig|1114972.6.peg.699"/>
<evidence type="ECO:0000313" key="1">
    <source>
        <dbReference type="EMBL" id="KRL53996.1"/>
    </source>
</evidence>
<sequence length="123" mass="13844">MFKAKNKTPAHSLNKLCYVVSFKYDALADEPVIVSPAEDVAITWALKEGYLPSEWCKQNLSLNWSDLRHNKNYRKLRDDLTAGLSLDFYPAHKVISGRNLTVIRPSGIAIDPALYTLNPESGH</sequence>
<proteinExistence type="predicted"/>
<accession>A0A0R1RB95</accession>
<dbReference type="AlphaFoldDB" id="A0A0R1RB95"/>
<comment type="caution">
    <text evidence="1">The sequence shown here is derived from an EMBL/GenBank/DDBJ whole genome shotgun (WGS) entry which is preliminary data.</text>
</comment>
<dbReference type="EMBL" id="AZFF01000012">
    <property type="protein sequence ID" value="KRL53996.1"/>
    <property type="molecule type" value="Genomic_DNA"/>
</dbReference>
<protein>
    <submittedName>
        <fullName evidence="1">Uncharacterized protein</fullName>
    </submittedName>
</protein>
<gene>
    <name evidence="1" type="ORF">FD35_GL000699</name>
</gene>
<dbReference type="STRING" id="1114972.FD35_GL000699"/>
<organism evidence="1 2">
    <name type="scientific">Furfurilactobacillus rossiae DSM 15814</name>
    <dbReference type="NCBI Taxonomy" id="1114972"/>
    <lineage>
        <taxon>Bacteria</taxon>
        <taxon>Bacillati</taxon>
        <taxon>Bacillota</taxon>
        <taxon>Bacilli</taxon>
        <taxon>Lactobacillales</taxon>
        <taxon>Lactobacillaceae</taxon>
        <taxon>Furfurilactobacillus</taxon>
    </lineage>
</organism>
<dbReference type="Proteomes" id="UP000051999">
    <property type="component" value="Unassembled WGS sequence"/>
</dbReference>
<dbReference type="RefSeq" id="WP_017262361.1">
    <property type="nucleotide sequence ID" value="NZ_AUAW01000013.1"/>
</dbReference>
<reference evidence="1 2" key="1">
    <citation type="journal article" date="2015" name="Genome Announc.">
        <title>Expanding the biotechnology potential of lactobacilli through comparative genomics of 213 strains and associated genera.</title>
        <authorList>
            <person name="Sun Z."/>
            <person name="Harris H.M."/>
            <person name="McCann A."/>
            <person name="Guo C."/>
            <person name="Argimon S."/>
            <person name="Zhang W."/>
            <person name="Yang X."/>
            <person name="Jeffery I.B."/>
            <person name="Cooney J.C."/>
            <person name="Kagawa T.F."/>
            <person name="Liu W."/>
            <person name="Song Y."/>
            <person name="Salvetti E."/>
            <person name="Wrobel A."/>
            <person name="Rasinkangas P."/>
            <person name="Parkhill J."/>
            <person name="Rea M.C."/>
            <person name="O'Sullivan O."/>
            <person name="Ritari J."/>
            <person name="Douillard F.P."/>
            <person name="Paul Ross R."/>
            <person name="Yang R."/>
            <person name="Briner A.E."/>
            <person name="Felis G.E."/>
            <person name="de Vos W.M."/>
            <person name="Barrangou R."/>
            <person name="Klaenhammer T.R."/>
            <person name="Caufield P.W."/>
            <person name="Cui Y."/>
            <person name="Zhang H."/>
            <person name="O'Toole P.W."/>
        </authorList>
    </citation>
    <scope>NUCLEOTIDE SEQUENCE [LARGE SCALE GENOMIC DNA]</scope>
    <source>
        <strain evidence="1 2">DSM 15814</strain>
    </source>
</reference>
<evidence type="ECO:0000313" key="2">
    <source>
        <dbReference type="Proteomes" id="UP000051999"/>
    </source>
</evidence>
<name>A0A0R1RB95_9LACO</name>
<keyword evidence="2" id="KW-1185">Reference proteome</keyword>